<dbReference type="PANTHER" id="PTHR38765">
    <property type="entry name" value="DUF484 DOMAIN-CONTAINING PROTEIN"/>
    <property type="match status" value="1"/>
</dbReference>
<dbReference type="Gene3D" id="3.30.450.40">
    <property type="match status" value="1"/>
</dbReference>
<name>H8GPH2_METAL</name>
<keyword evidence="3" id="KW-1185">Reference proteome</keyword>
<dbReference type="STRING" id="686340.Metal_3248"/>
<dbReference type="InterPro" id="IPR007435">
    <property type="entry name" value="DUF484"/>
</dbReference>
<reference evidence="2" key="1">
    <citation type="journal article" date="2013" name="Genome Announc.">
        <title>Genome Sequence of the Obligate Gammaproteobacterial Methanotroph Methylomicrobium album Strain BG8.</title>
        <authorList>
            <person name="Kits K.D."/>
            <person name="Kalyuzhnaya M.G."/>
            <person name="Klotz M.G."/>
            <person name="Jetten M.S."/>
            <person name="Op den Camp H.J."/>
            <person name="Vuilleumier S."/>
            <person name="Bringel F."/>
            <person name="Dispirito A.A."/>
            <person name="Murrell J.C."/>
            <person name="Bruce D."/>
            <person name="Cheng J.F."/>
            <person name="Copeland A."/>
            <person name="Goodwin L."/>
            <person name="Hauser L."/>
            <person name="Lajus A."/>
            <person name="Land M.L."/>
            <person name="Lapidus A."/>
            <person name="Lucas S."/>
            <person name="Medigue C."/>
            <person name="Pitluck S."/>
            <person name="Woyke T."/>
            <person name="Zeytun A."/>
            <person name="Stein L.Y."/>
        </authorList>
    </citation>
    <scope>NUCLEOTIDE SEQUENCE [LARGE SCALE GENOMIC DNA]</scope>
    <source>
        <strain evidence="2">BG8</strain>
    </source>
</reference>
<dbReference type="HOGENOM" id="CLU_073320_1_1_6"/>
<evidence type="ECO:0000313" key="2">
    <source>
        <dbReference type="EMBL" id="EIC30918.1"/>
    </source>
</evidence>
<dbReference type="Pfam" id="PF04340">
    <property type="entry name" value="DUF484"/>
    <property type="match status" value="1"/>
</dbReference>
<protein>
    <recommendedName>
        <fullName evidence="4">DUF484 domain-containing protein</fullName>
    </recommendedName>
</protein>
<evidence type="ECO:0000256" key="1">
    <source>
        <dbReference type="SAM" id="Coils"/>
    </source>
</evidence>
<dbReference type="InterPro" id="IPR029016">
    <property type="entry name" value="GAF-like_dom_sf"/>
</dbReference>
<dbReference type="eggNOG" id="COG3159">
    <property type="taxonomic scope" value="Bacteria"/>
</dbReference>
<dbReference type="PANTHER" id="PTHR38765:SF1">
    <property type="entry name" value="DUF484 DOMAIN-CONTAINING PROTEIN"/>
    <property type="match status" value="1"/>
</dbReference>
<evidence type="ECO:0000313" key="3">
    <source>
        <dbReference type="Proteomes" id="UP000005090"/>
    </source>
</evidence>
<dbReference type="AlphaFoldDB" id="H8GPH2"/>
<gene>
    <name evidence="2" type="ORF">Metal_3248</name>
</gene>
<feature type="coiled-coil region" evidence="1">
    <location>
        <begin position="44"/>
        <end position="71"/>
    </location>
</feature>
<dbReference type="RefSeq" id="WP_005373853.1">
    <property type="nucleotide sequence ID" value="NZ_CM001475.1"/>
</dbReference>
<accession>H8GPH2</accession>
<dbReference type="Proteomes" id="UP000005090">
    <property type="component" value="Chromosome"/>
</dbReference>
<sequence length="239" mass="26037">MSGRRNALTSEQVADYLRANPAFFNDHLDLLEDLLIPHPSGNAISLISKQLEILRNRNQEMEAQLASLIEIAKNNDTSFSRMHKLTLALLETSTLEEAVASLEEVLSGYFVTDFVALRIITDTPNAALPQLFLAPGSAESEHFLPILSAGQLKFGRPTLAQAKVLFGPAALEVQSAAIIPMKFGDDCPGGIDADPSGILAIGSRSNDRFHYSMGSFFLTHMSEIIGARLLPLLLQKNYA</sequence>
<proteinExistence type="predicted"/>
<dbReference type="EMBL" id="CM001475">
    <property type="protein sequence ID" value="EIC30918.1"/>
    <property type="molecule type" value="Genomic_DNA"/>
</dbReference>
<organism evidence="2 3">
    <name type="scientific">Methylomicrobium album BG8</name>
    <dbReference type="NCBI Taxonomy" id="686340"/>
    <lineage>
        <taxon>Bacteria</taxon>
        <taxon>Pseudomonadati</taxon>
        <taxon>Pseudomonadota</taxon>
        <taxon>Gammaproteobacteria</taxon>
        <taxon>Methylococcales</taxon>
        <taxon>Methylococcaceae</taxon>
        <taxon>Methylomicrobium</taxon>
    </lineage>
</organism>
<keyword evidence="1" id="KW-0175">Coiled coil</keyword>
<evidence type="ECO:0008006" key="4">
    <source>
        <dbReference type="Google" id="ProtNLM"/>
    </source>
</evidence>